<dbReference type="AlphaFoldDB" id="A0A845SN37"/>
<evidence type="ECO:0000313" key="1">
    <source>
        <dbReference type="EMBL" id="NDL64021.1"/>
    </source>
</evidence>
<accession>A0A845SN37</accession>
<reference evidence="1 2" key="2">
    <citation type="submission" date="2020-02" db="EMBL/GenBank/DDBJ databases">
        <title>The new genus of Enterobacteriales.</title>
        <authorList>
            <person name="Kim I.S."/>
        </authorList>
    </citation>
    <scope>NUCLEOTIDE SEQUENCE [LARGE SCALE GENOMIC DNA]</scope>
    <source>
        <strain evidence="1 2">SAP-6</strain>
    </source>
</reference>
<dbReference type="EMBL" id="WUBS01000010">
    <property type="protein sequence ID" value="NDL64021.1"/>
    <property type="molecule type" value="Genomic_DNA"/>
</dbReference>
<evidence type="ECO:0000313" key="2">
    <source>
        <dbReference type="Proteomes" id="UP000461443"/>
    </source>
</evidence>
<gene>
    <name evidence="1" type="ORF">GRH90_14845</name>
</gene>
<protein>
    <submittedName>
        <fullName evidence="1">Uncharacterized protein</fullName>
    </submittedName>
</protein>
<keyword evidence="2" id="KW-1185">Reference proteome</keyword>
<dbReference type="Proteomes" id="UP000461443">
    <property type="component" value="Unassembled WGS sequence"/>
</dbReference>
<dbReference type="RefSeq" id="WP_162366738.1">
    <property type="nucleotide sequence ID" value="NZ_WUBS01000010.1"/>
</dbReference>
<proteinExistence type="predicted"/>
<organism evidence="1 2">
    <name type="scientific">Acerihabitans arboris</name>
    <dbReference type="NCBI Taxonomy" id="2691583"/>
    <lineage>
        <taxon>Bacteria</taxon>
        <taxon>Pseudomonadati</taxon>
        <taxon>Pseudomonadota</taxon>
        <taxon>Gammaproteobacteria</taxon>
        <taxon>Enterobacterales</taxon>
        <taxon>Pectobacteriaceae</taxon>
        <taxon>Acerihabitans</taxon>
    </lineage>
</organism>
<comment type="caution">
    <text evidence="1">The sequence shown here is derived from an EMBL/GenBank/DDBJ whole genome shotgun (WGS) entry which is preliminary data.</text>
</comment>
<name>A0A845SN37_9GAMM</name>
<sequence>MIVDRLKRLFVTPPEEPASDMFAGSETDALFSAMGCENMPVYIPAEVWQRVSDMEYRAHLDRARSL</sequence>
<reference evidence="1 2" key="1">
    <citation type="submission" date="2019-12" db="EMBL/GenBank/DDBJ databases">
        <authorList>
            <person name="Lee S.D."/>
        </authorList>
    </citation>
    <scope>NUCLEOTIDE SEQUENCE [LARGE SCALE GENOMIC DNA]</scope>
    <source>
        <strain evidence="1 2">SAP-6</strain>
    </source>
</reference>